<reference evidence="3" key="1">
    <citation type="journal article" date="2019" name="Int. J. Syst. Evol. Microbiol.">
        <title>The Global Catalogue of Microorganisms (GCM) 10K type strain sequencing project: providing services to taxonomists for standard genome sequencing and annotation.</title>
        <authorList>
            <consortium name="The Broad Institute Genomics Platform"/>
            <consortium name="The Broad Institute Genome Sequencing Center for Infectious Disease"/>
            <person name="Wu L."/>
            <person name="Ma J."/>
        </authorList>
    </citation>
    <scope>NUCLEOTIDE SEQUENCE [LARGE SCALE GENOMIC DNA]</scope>
    <source>
        <strain evidence="3">CGMCC 1.15353</strain>
    </source>
</reference>
<sequence>MRDHNNMKEDMKKLPTFEMDENQKERNWQSIQSIKQKRKRDWFLYPASVVAFLLMITSVTLLLMEEGPSTPAEQEWTATQEYFKGVEPIYSDFILSTSLNLPDRRVALGYLYNASIFYTPEAKRVNPLLNRKNVSAYFQYTEEEMQSLELEPKLGTWKSNVKTTWVFLSSAEQLIQEPKLKEQISDLITRISYIHNSNPISENLATYSEVKEELACIVREIDATANDTSIYKGESEKFEFTIQKLSEEEHLAILRVLDMEALNEEKVGTVSLSLVQPRTTFSIKVVGSSGYKGDLKLPDSLKGQEEIEVVIDGNETMELSKVKSPYKMKGD</sequence>
<proteinExistence type="predicted"/>
<organism evidence="2 3">
    <name type="scientific">Pontibacillus salipaludis</name>
    <dbReference type="NCBI Taxonomy" id="1697394"/>
    <lineage>
        <taxon>Bacteria</taxon>
        <taxon>Bacillati</taxon>
        <taxon>Bacillota</taxon>
        <taxon>Bacilli</taxon>
        <taxon>Bacillales</taxon>
        <taxon>Bacillaceae</taxon>
        <taxon>Pontibacillus</taxon>
    </lineage>
</organism>
<keyword evidence="3" id="KW-1185">Reference proteome</keyword>
<evidence type="ECO:0000313" key="3">
    <source>
        <dbReference type="Proteomes" id="UP000642571"/>
    </source>
</evidence>
<name>A0ABQ1QBE7_9BACI</name>
<comment type="caution">
    <text evidence="2">The sequence shown here is derived from an EMBL/GenBank/DDBJ whole genome shotgun (WGS) entry which is preliminary data.</text>
</comment>
<accession>A0ABQ1QBE7</accession>
<keyword evidence="1" id="KW-0812">Transmembrane</keyword>
<gene>
    <name evidence="2" type="ORF">GCM10011389_31400</name>
</gene>
<dbReference type="EMBL" id="BMIN01000016">
    <property type="protein sequence ID" value="GGD21419.1"/>
    <property type="molecule type" value="Genomic_DNA"/>
</dbReference>
<evidence type="ECO:0000256" key="1">
    <source>
        <dbReference type="SAM" id="Phobius"/>
    </source>
</evidence>
<keyword evidence="1" id="KW-0472">Membrane</keyword>
<dbReference type="RefSeq" id="WP_188655333.1">
    <property type="nucleotide sequence ID" value="NZ_BMIN01000016.1"/>
</dbReference>
<feature type="transmembrane region" description="Helical" evidence="1">
    <location>
        <begin position="42"/>
        <end position="64"/>
    </location>
</feature>
<protein>
    <submittedName>
        <fullName evidence="2">Uncharacterized protein</fullName>
    </submittedName>
</protein>
<dbReference type="Proteomes" id="UP000642571">
    <property type="component" value="Unassembled WGS sequence"/>
</dbReference>
<evidence type="ECO:0000313" key="2">
    <source>
        <dbReference type="EMBL" id="GGD21419.1"/>
    </source>
</evidence>
<keyword evidence="1" id="KW-1133">Transmembrane helix</keyword>